<dbReference type="GO" id="GO:0047184">
    <property type="term" value="F:1-acylglycerophosphocholine O-acyltransferase activity"/>
    <property type="evidence" value="ECO:0007669"/>
    <property type="project" value="TreeGrafter"/>
</dbReference>
<evidence type="ECO:0000313" key="15">
    <source>
        <dbReference type="Proteomes" id="UP000326565"/>
    </source>
</evidence>
<proteinExistence type="inferred from homology"/>
<feature type="compositionally biased region" description="Polar residues" evidence="12">
    <location>
        <begin position="380"/>
        <end position="389"/>
    </location>
</feature>
<feature type="domain" description="Phospholipid/glycerol acyltransferase" evidence="13">
    <location>
        <begin position="68"/>
        <end position="253"/>
    </location>
</feature>
<name>A0A5N5X911_9EURO</name>
<feature type="compositionally biased region" description="Low complexity" evidence="12">
    <location>
        <begin position="453"/>
        <end position="463"/>
    </location>
</feature>
<dbReference type="PRINTS" id="PR00979">
    <property type="entry name" value="TAFAZZIN"/>
</dbReference>
<feature type="compositionally biased region" description="Basic and acidic residues" evidence="12">
    <location>
        <begin position="368"/>
        <end position="377"/>
    </location>
</feature>
<evidence type="ECO:0000256" key="3">
    <source>
        <dbReference type="ARBA" id="ARBA00022679"/>
    </source>
</evidence>
<evidence type="ECO:0000259" key="13">
    <source>
        <dbReference type="SMART" id="SM00563"/>
    </source>
</evidence>
<dbReference type="GO" id="GO:0005741">
    <property type="term" value="C:mitochondrial outer membrane"/>
    <property type="evidence" value="ECO:0007669"/>
    <property type="project" value="UniProtKB-SubCell"/>
</dbReference>
<evidence type="ECO:0000256" key="2">
    <source>
        <dbReference type="ARBA" id="ARBA00010524"/>
    </source>
</evidence>
<dbReference type="InterPro" id="IPR002123">
    <property type="entry name" value="Plipid/glycerol_acylTrfase"/>
</dbReference>
<keyword evidence="9" id="KW-0012">Acyltransferase</keyword>
<accession>A0A5N5X911</accession>
<protein>
    <recommendedName>
        <fullName evidence="13">Phospholipid/glycerol acyltransferase domain-containing protein</fullName>
    </recommendedName>
</protein>
<feature type="compositionally biased region" description="Polar residues" evidence="12">
    <location>
        <begin position="407"/>
        <end position="419"/>
    </location>
</feature>
<evidence type="ECO:0000313" key="14">
    <source>
        <dbReference type="EMBL" id="KAB8077233.1"/>
    </source>
</evidence>
<dbReference type="PANTHER" id="PTHR12497:SF0">
    <property type="entry name" value="TAFAZZIN"/>
    <property type="match status" value="1"/>
</dbReference>
<dbReference type="Proteomes" id="UP000326565">
    <property type="component" value="Unassembled WGS sequence"/>
</dbReference>
<evidence type="ECO:0000256" key="6">
    <source>
        <dbReference type="ARBA" id="ARBA00023098"/>
    </source>
</evidence>
<comment type="catalytic activity">
    <reaction evidence="11">
        <text>1'-[1,2-diacyl-sn-glycero-3-phospho],3'-[1-acyl-sn-glycero-3-phospho]-glycerol + a 1,2-diacyl-sn-glycero-3-phosphocholine = a cardiolipin + a 1-acyl-sn-glycero-3-phosphocholine</text>
        <dbReference type="Rhea" id="RHEA:33731"/>
        <dbReference type="ChEBI" id="CHEBI:57643"/>
        <dbReference type="ChEBI" id="CHEBI:58168"/>
        <dbReference type="ChEBI" id="CHEBI:62237"/>
        <dbReference type="ChEBI" id="CHEBI:64743"/>
    </reaction>
    <physiologicalReaction direction="left-to-right" evidence="11">
        <dbReference type="Rhea" id="RHEA:33732"/>
    </physiologicalReaction>
    <physiologicalReaction direction="right-to-left" evidence="11">
        <dbReference type="Rhea" id="RHEA:33733"/>
    </physiologicalReaction>
</comment>
<dbReference type="Pfam" id="PF01553">
    <property type="entry name" value="Acyltransferase"/>
    <property type="match status" value="1"/>
</dbReference>
<keyword evidence="4" id="KW-1000">Mitochondrion outer membrane</keyword>
<feature type="compositionally biased region" description="Basic and acidic residues" evidence="12">
    <location>
        <begin position="349"/>
        <end position="360"/>
    </location>
</feature>
<dbReference type="SUPFAM" id="SSF69593">
    <property type="entry name" value="Glycerol-3-phosphate (1)-acyltransferase"/>
    <property type="match status" value="1"/>
</dbReference>
<sequence>MVRVRESGATGECPSLTWRAMSSTTIFGVAALCRSFLYMCSRPEVNGLDSFLELLDSRSDPSQRTKGLLTVSNHISVMDDPIMWGFLPLRYNFGLANWNKRWGFGSHDICFQGRPLSLFFTMGQVLPTHRSAHSTHGGIAQPAVTQAIRLLSKGPFPVDTHKAVPERQHWSLHNVCVDPFSDIPTAYTTNGEDSHLAPSAFSCNSYSWVHIFPEGKIHQAPNKTMRYFKWGVARLILETEDCPDVVPMWLEGFDQVMHESREFPRFLPRPGKDVSVTFGQKVDTEAAFGDMRRRWQELKAKAELAAPETRDLPVGALSDQLLHGKEAIELRKEVTKKVRELVLDVRRSRGLPDEDPKEGLVETWIQEGPKREGKMEDESWFSSSARTQSPMPKKHHKPAFAKPASTPHHSLASSGFRTSQNDRFRSSQASSSAEQRSVNDLIDHLRRTQATGSPSNDGSRSSSITVAPRSVHPSLRNLLELPETPPPRPRPDARRAGVGGRRVRRTAGPAAPESWLLGNYSLDTLKEDEIADDGAAGTERILHRLDRLPGAAFPERHTLLHMLLKCMALHWAWHIEYDGQFLTMLPGHIKVLLLSYISIHARDQPLRGMMHGLRPLFEKRRVDDQDSYTEDDLSQDNDLETTRLDLSGAVGRWMSWKQLSSELFISVKPSAVQRKAKEPVPSSWDEDVCEKEGSANTSGDIPLPKKPTQGLRFENLRFLSLAHPNPSATDWSSLINLLSRLSTITHLSLAHWPVPTVTPNAINARVRHPTQKPLTFAYGGTDTYSAFENNWAEAAGLMRKLSRVTYCLKWLDLEGCGDWIPALNWDGVGPDGEAYVSGPEWNGSWRDIEFVRLGPGWLPDVDDSELPAAAAASSSLSTYPPSSPIASSSSSSVPRSLAFSIHAPSVDRGDGSSRQEPDSDLPWDVELERIKYRRAKELERYREAVQAAKAVQQRVLRVRREGKGKWVQFSFGLEGVDEDILRRLLGKEYLSLLP</sequence>
<keyword evidence="3" id="KW-0808">Transferase</keyword>
<dbReference type="SMART" id="SM00563">
    <property type="entry name" value="PlsC"/>
    <property type="match status" value="1"/>
</dbReference>
<dbReference type="GO" id="GO:0035965">
    <property type="term" value="P:cardiolipin acyl-chain remodeling"/>
    <property type="evidence" value="ECO:0007669"/>
    <property type="project" value="TreeGrafter"/>
</dbReference>
<evidence type="ECO:0000256" key="11">
    <source>
        <dbReference type="ARBA" id="ARBA00047906"/>
    </source>
</evidence>
<feature type="region of interest" description="Disordered" evidence="12">
    <location>
        <begin position="349"/>
        <end position="508"/>
    </location>
</feature>
<evidence type="ECO:0000256" key="12">
    <source>
        <dbReference type="SAM" id="MobiDB-lite"/>
    </source>
</evidence>
<dbReference type="AlphaFoldDB" id="A0A5N5X911"/>
<keyword evidence="8" id="KW-0472">Membrane</keyword>
<reference evidence="14 15" key="1">
    <citation type="submission" date="2019-04" db="EMBL/GenBank/DDBJ databases">
        <title>Friends and foes A comparative genomics study of 23 Aspergillus species from section Flavi.</title>
        <authorList>
            <consortium name="DOE Joint Genome Institute"/>
            <person name="Kjaerbolling I."/>
            <person name="Vesth T."/>
            <person name="Frisvad J.C."/>
            <person name="Nybo J.L."/>
            <person name="Theobald S."/>
            <person name="Kildgaard S."/>
            <person name="Isbrandt T."/>
            <person name="Kuo A."/>
            <person name="Sato A."/>
            <person name="Lyhne E.K."/>
            <person name="Kogle M.E."/>
            <person name="Wiebenga A."/>
            <person name="Kun R.S."/>
            <person name="Lubbers R.J."/>
            <person name="Makela M.R."/>
            <person name="Barry K."/>
            <person name="Chovatia M."/>
            <person name="Clum A."/>
            <person name="Daum C."/>
            <person name="Haridas S."/>
            <person name="He G."/>
            <person name="LaButti K."/>
            <person name="Lipzen A."/>
            <person name="Mondo S."/>
            <person name="Riley R."/>
            <person name="Salamov A."/>
            <person name="Simmons B.A."/>
            <person name="Magnuson J.K."/>
            <person name="Henrissat B."/>
            <person name="Mortensen U.H."/>
            <person name="Larsen T.O."/>
            <person name="Devries R.P."/>
            <person name="Grigoriev I.V."/>
            <person name="Machida M."/>
            <person name="Baker S.E."/>
            <person name="Andersen M.R."/>
        </authorList>
    </citation>
    <scope>NUCLEOTIDE SEQUENCE [LARGE SCALE GENOMIC DNA]</scope>
    <source>
        <strain evidence="14 15">CBS 151.66</strain>
    </source>
</reference>
<keyword evidence="7" id="KW-0496">Mitochondrion</keyword>
<evidence type="ECO:0000256" key="7">
    <source>
        <dbReference type="ARBA" id="ARBA00023128"/>
    </source>
</evidence>
<evidence type="ECO:0000256" key="5">
    <source>
        <dbReference type="ARBA" id="ARBA00022792"/>
    </source>
</evidence>
<comment type="similarity">
    <text evidence="2">Belongs to the taffazin family.</text>
</comment>
<dbReference type="CDD" id="cd07989">
    <property type="entry name" value="LPLAT_AGPAT-like"/>
    <property type="match status" value="1"/>
</dbReference>
<feature type="region of interest" description="Disordered" evidence="12">
    <location>
        <begin position="675"/>
        <end position="706"/>
    </location>
</feature>
<dbReference type="PANTHER" id="PTHR12497">
    <property type="entry name" value="TAZ PROTEIN TAFAZZIN"/>
    <property type="match status" value="1"/>
</dbReference>
<dbReference type="InterPro" id="IPR000872">
    <property type="entry name" value="Tafazzin"/>
</dbReference>
<evidence type="ECO:0000256" key="4">
    <source>
        <dbReference type="ARBA" id="ARBA00022787"/>
    </source>
</evidence>
<evidence type="ECO:0000256" key="10">
    <source>
        <dbReference type="ARBA" id="ARBA00024323"/>
    </source>
</evidence>
<keyword evidence="5" id="KW-0999">Mitochondrion inner membrane</keyword>
<evidence type="ECO:0000256" key="1">
    <source>
        <dbReference type="ARBA" id="ARBA00004137"/>
    </source>
</evidence>
<comment type="subcellular location">
    <subcellularLocation>
        <location evidence="1">Mitochondrion inner membrane</location>
        <topology evidence="1">Peripheral membrane protein</topology>
        <orientation evidence="1">Intermembrane side</orientation>
    </subcellularLocation>
    <subcellularLocation>
        <location evidence="10">Mitochondrion outer membrane</location>
        <topology evidence="10">Peripheral membrane protein</topology>
        <orientation evidence="10">Intermembrane side</orientation>
    </subcellularLocation>
</comment>
<feature type="compositionally biased region" description="Low complexity" evidence="12">
    <location>
        <begin position="426"/>
        <end position="436"/>
    </location>
</feature>
<keyword evidence="6" id="KW-0443">Lipid metabolism</keyword>
<dbReference type="OrthoDB" id="193467at2759"/>
<gene>
    <name evidence="14" type="ORF">BDV29DRAFT_188852</name>
</gene>
<dbReference type="GO" id="GO:0005743">
    <property type="term" value="C:mitochondrial inner membrane"/>
    <property type="evidence" value="ECO:0007669"/>
    <property type="project" value="UniProtKB-SubCell"/>
</dbReference>
<keyword evidence="15" id="KW-1185">Reference proteome</keyword>
<dbReference type="EMBL" id="ML732171">
    <property type="protein sequence ID" value="KAB8077233.1"/>
    <property type="molecule type" value="Genomic_DNA"/>
</dbReference>
<organism evidence="14 15">
    <name type="scientific">Aspergillus leporis</name>
    <dbReference type="NCBI Taxonomy" id="41062"/>
    <lineage>
        <taxon>Eukaryota</taxon>
        <taxon>Fungi</taxon>
        <taxon>Dikarya</taxon>
        <taxon>Ascomycota</taxon>
        <taxon>Pezizomycotina</taxon>
        <taxon>Eurotiomycetes</taxon>
        <taxon>Eurotiomycetidae</taxon>
        <taxon>Eurotiales</taxon>
        <taxon>Aspergillaceae</taxon>
        <taxon>Aspergillus</taxon>
        <taxon>Aspergillus subgen. Circumdati</taxon>
    </lineage>
</organism>
<dbReference type="GO" id="GO:0007007">
    <property type="term" value="P:inner mitochondrial membrane organization"/>
    <property type="evidence" value="ECO:0007669"/>
    <property type="project" value="TreeGrafter"/>
</dbReference>
<evidence type="ECO:0000256" key="9">
    <source>
        <dbReference type="ARBA" id="ARBA00023315"/>
    </source>
</evidence>
<evidence type="ECO:0000256" key="8">
    <source>
        <dbReference type="ARBA" id="ARBA00023136"/>
    </source>
</evidence>